<keyword evidence="4" id="KW-1185">Reference proteome</keyword>
<organism evidence="3 4">
    <name type="scientific">Malaciobacter halophilus</name>
    <dbReference type="NCBI Taxonomy" id="197482"/>
    <lineage>
        <taxon>Bacteria</taxon>
        <taxon>Pseudomonadati</taxon>
        <taxon>Campylobacterota</taxon>
        <taxon>Epsilonproteobacteria</taxon>
        <taxon>Campylobacterales</taxon>
        <taxon>Arcobacteraceae</taxon>
        <taxon>Malaciobacter</taxon>
    </lineage>
</organism>
<accession>A0A2N1J5W3</accession>
<keyword evidence="2" id="KW-0472">Membrane</keyword>
<dbReference type="KEGG" id="ahs:AHALO_0933"/>
<evidence type="ECO:0000313" key="4">
    <source>
        <dbReference type="Proteomes" id="UP000233248"/>
    </source>
</evidence>
<protein>
    <submittedName>
        <fullName evidence="3">Uncharacterized protein</fullName>
    </submittedName>
</protein>
<sequence>MSRYEDDELSMHKIDDYDGNESKSKRNTIRLVIAIGLIIGAIYASFKYNNSQVDDYVGTEQNPGINTTKR</sequence>
<evidence type="ECO:0000256" key="2">
    <source>
        <dbReference type="SAM" id="Phobius"/>
    </source>
</evidence>
<dbReference type="Proteomes" id="UP000233248">
    <property type="component" value="Unassembled WGS sequence"/>
</dbReference>
<reference evidence="3 4" key="1">
    <citation type="submission" date="2017-09" db="EMBL/GenBank/DDBJ databases">
        <title>Genomics of the genus Arcobacter.</title>
        <authorList>
            <person name="Perez-Cataluna A."/>
            <person name="Figueras M.J."/>
            <person name="Salas-Masso N."/>
        </authorList>
    </citation>
    <scope>NUCLEOTIDE SEQUENCE [LARGE SCALE GENOMIC DNA]</scope>
    <source>
        <strain evidence="3 4">DSM 18005</strain>
    </source>
</reference>
<dbReference type="EMBL" id="NXIF01000007">
    <property type="protein sequence ID" value="PKI81951.1"/>
    <property type="molecule type" value="Genomic_DNA"/>
</dbReference>
<dbReference type="AlphaFoldDB" id="A0A2N1J5W3"/>
<feature type="compositionally biased region" description="Basic and acidic residues" evidence="1">
    <location>
        <begin position="9"/>
        <end position="23"/>
    </location>
</feature>
<feature type="region of interest" description="Disordered" evidence="1">
    <location>
        <begin position="1"/>
        <end position="23"/>
    </location>
</feature>
<comment type="caution">
    <text evidence="3">The sequence shown here is derived from an EMBL/GenBank/DDBJ whole genome shotgun (WGS) entry which is preliminary data.</text>
</comment>
<evidence type="ECO:0000313" key="3">
    <source>
        <dbReference type="EMBL" id="PKI81951.1"/>
    </source>
</evidence>
<name>A0A2N1J5W3_9BACT</name>
<gene>
    <name evidence="3" type="ORF">CP960_02290</name>
</gene>
<keyword evidence="2" id="KW-0812">Transmembrane</keyword>
<feature type="transmembrane region" description="Helical" evidence="2">
    <location>
        <begin position="28"/>
        <end position="46"/>
    </location>
</feature>
<evidence type="ECO:0000256" key="1">
    <source>
        <dbReference type="SAM" id="MobiDB-lite"/>
    </source>
</evidence>
<dbReference type="RefSeq" id="WP_101183617.1">
    <property type="nucleotide sequence ID" value="NZ_CP031218.1"/>
</dbReference>
<keyword evidence="2" id="KW-1133">Transmembrane helix</keyword>
<proteinExistence type="predicted"/>